<dbReference type="PATRIC" id="fig|40335.7.peg.235"/>
<sequence length="345" mass="38214">MRSKLTKIAFSKTVSQSLSSGGVVGSVSRVLREGKLKRWEPETVKISSKQLCRGMTKSQLNYMLKTRNLTQVDTSKFIKIKVEDVEHSDIGRQVVRGGDPNLLSFTRNISTANHYGANRYWLPGDGAIIIGCLPAVFTDISEQAIMCPQMCDKEQKKARERILQGGDYYREAPDVTQITAECDEVCAVVGKQKGVSFGGMYDVDRHIQKILHVIGTGRPRLGLVPVSSCLVETFVNPDYEERALSVKIVLTKDPEHLEILTDTMTNTGKLQRGQRVLTADDAALIMADSELNLLFSATAGSSGTMVLESVPKKLHGHDMLEYLKSTLWKELERNIVPEDKGPTSI</sequence>
<proteinExistence type="predicted"/>
<reference evidence="1 2" key="1">
    <citation type="submission" date="2015-11" db="EMBL/GenBank/DDBJ databases">
        <title>Genomic analysis of 38 Legionella species identifies large and diverse effector repertoires.</title>
        <authorList>
            <person name="Burstein D."/>
            <person name="Amaro F."/>
            <person name="Zusman T."/>
            <person name="Lifshitz Z."/>
            <person name="Cohen O."/>
            <person name="Gilbert J.A."/>
            <person name="Pupko T."/>
            <person name="Shuman H.A."/>
            <person name="Segal G."/>
        </authorList>
    </citation>
    <scope>NUCLEOTIDE SEQUENCE [LARGE SCALE GENOMIC DNA]</scope>
    <source>
        <strain evidence="1 2">ATCC 49180</strain>
    </source>
</reference>
<dbReference type="AlphaFoldDB" id="A0A0W0ZTS5"/>
<dbReference type="EMBL" id="LNZA01000001">
    <property type="protein sequence ID" value="KTD72382.1"/>
    <property type="molecule type" value="Genomic_DNA"/>
</dbReference>
<keyword evidence="2" id="KW-1185">Reference proteome</keyword>
<dbReference type="Proteomes" id="UP000054693">
    <property type="component" value="Unassembled WGS sequence"/>
</dbReference>
<dbReference type="OrthoDB" id="5652594at2"/>
<dbReference type="RefSeq" id="WP_058519532.1">
    <property type="nucleotide sequence ID" value="NZ_CAAAIP010000011.1"/>
</dbReference>
<accession>A0A0W0ZTS5</accession>
<gene>
    <name evidence="1" type="ORF">Ltuc_0229</name>
</gene>
<organism evidence="1 2">
    <name type="scientific">Legionella tucsonensis</name>
    <dbReference type="NCBI Taxonomy" id="40335"/>
    <lineage>
        <taxon>Bacteria</taxon>
        <taxon>Pseudomonadati</taxon>
        <taxon>Pseudomonadota</taxon>
        <taxon>Gammaproteobacteria</taxon>
        <taxon>Legionellales</taxon>
        <taxon>Legionellaceae</taxon>
        <taxon>Legionella</taxon>
    </lineage>
</organism>
<protein>
    <submittedName>
        <fullName evidence="1">Uncharacterized protein</fullName>
    </submittedName>
</protein>
<evidence type="ECO:0000313" key="2">
    <source>
        <dbReference type="Proteomes" id="UP000054693"/>
    </source>
</evidence>
<name>A0A0W0ZTS5_9GAMM</name>
<evidence type="ECO:0000313" key="1">
    <source>
        <dbReference type="EMBL" id="KTD72382.1"/>
    </source>
</evidence>
<comment type="caution">
    <text evidence="1">The sequence shown here is derived from an EMBL/GenBank/DDBJ whole genome shotgun (WGS) entry which is preliminary data.</text>
</comment>